<feature type="transmembrane region" description="Helical" evidence="16">
    <location>
        <begin position="226"/>
        <end position="247"/>
    </location>
</feature>
<dbReference type="SMART" id="SM01117">
    <property type="entry name" value="Cyt-b5"/>
    <property type="match status" value="1"/>
</dbReference>
<keyword evidence="9" id="KW-0479">Metal-binding</keyword>
<reference evidence="18 19" key="1">
    <citation type="journal article" date="2016" name="Genome Biol. Evol.">
        <title>Divergent and convergent evolution of fungal pathogenicity.</title>
        <authorList>
            <person name="Shang Y."/>
            <person name="Xiao G."/>
            <person name="Zheng P."/>
            <person name="Cen K."/>
            <person name="Zhan S."/>
            <person name="Wang C."/>
        </authorList>
    </citation>
    <scope>NUCLEOTIDE SEQUENCE [LARGE SCALE GENOMIC DNA]</scope>
    <source>
        <strain evidence="18 19">ARSEF 7405</strain>
    </source>
</reference>
<evidence type="ECO:0000256" key="5">
    <source>
        <dbReference type="ARBA" id="ARBA00012019"/>
    </source>
</evidence>
<dbReference type="EC" id="1.14.19.18" evidence="5"/>
<keyword evidence="12" id="KW-0560">Oxidoreductase</keyword>
<dbReference type="GO" id="GO:0020037">
    <property type="term" value="F:heme binding"/>
    <property type="evidence" value="ECO:0007669"/>
    <property type="project" value="InterPro"/>
</dbReference>
<evidence type="ECO:0000313" key="18">
    <source>
        <dbReference type="EMBL" id="KZZ97118.1"/>
    </source>
</evidence>
<keyword evidence="11 16" id="KW-1133">Transmembrane helix</keyword>
<feature type="transmembrane region" description="Helical" evidence="16">
    <location>
        <begin position="382"/>
        <end position="404"/>
    </location>
</feature>
<evidence type="ECO:0000256" key="3">
    <source>
        <dbReference type="ARBA" id="ARBA00004991"/>
    </source>
</evidence>
<dbReference type="Pfam" id="PF00173">
    <property type="entry name" value="Cyt-b5"/>
    <property type="match status" value="1"/>
</dbReference>
<evidence type="ECO:0000256" key="7">
    <source>
        <dbReference type="ARBA" id="ARBA00022617"/>
    </source>
</evidence>
<comment type="pathway">
    <text evidence="3">Sphingolipid metabolism.</text>
</comment>
<dbReference type="UniPathway" id="UPA00222"/>
<evidence type="ECO:0000256" key="12">
    <source>
        <dbReference type="ARBA" id="ARBA00023002"/>
    </source>
</evidence>
<evidence type="ECO:0000256" key="11">
    <source>
        <dbReference type="ARBA" id="ARBA00022989"/>
    </source>
</evidence>
<evidence type="ECO:0000256" key="13">
    <source>
        <dbReference type="ARBA" id="ARBA00023004"/>
    </source>
</evidence>
<evidence type="ECO:0000256" key="10">
    <source>
        <dbReference type="ARBA" id="ARBA00022919"/>
    </source>
</evidence>
<protein>
    <recommendedName>
        <fullName evidence="6">Delta 8-(E)-sphingolipid desaturase</fullName>
        <ecNumber evidence="5">1.14.19.18</ecNumber>
    </recommendedName>
</protein>
<dbReference type="PROSITE" id="PS50255">
    <property type="entry name" value="CYTOCHROME_B5_2"/>
    <property type="match status" value="1"/>
</dbReference>
<keyword evidence="15 16" id="KW-0472">Membrane</keyword>
<dbReference type="PANTHER" id="PTHR19353">
    <property type="entry name" value="FATTY ACID DESATURASE 2"/>
    <property type="match status" value="1"/>
</dbReference>
<dbReference type="PROSITE" id="PS00191">
    <property type="entry name" value="CYTOCHROME_B5_1"/>
    <property type="match status" value="1"/>
</dbReference>
<dbReference type="Pfam" id="PF00487">
    <property type="entry name" value="FA_desaturase"/>
    <property type="match status" value="1"/>
</dbReference>
<comment type="subcellular location">
    <subcellularLocation>
        <location evidence="1">Membrane</location>
        <topology evidence="1">Multi-pass membrane protein</topology>
    </subcellularLocation>
</comment>
<dbReference type="SUPFAM" id="SSF55856">
    <property type="entry name" value="Cytochrome b5-like heme/steroid binding domain"/>
    <property type="match status" value="1"/>
</dbReference>
<evidence type="ECO:0000313" key="19">
    <source>
        <dbReference type="Proteomes" id="UP000242877"/>
    </source>
</evidence>
<name>A0A168CX96_9EURO</name>
<sequence length="546" mass="63343">MNRTMNRNEQDEPKQCHSTRKECLFTREDVESKIAQGAHIFILNNKVINANSFIKFHPGGHLPIKHMVGRDATDEVTALHSPEALKKMNAFQIGYIEGQWLNFTPPIQGGQFCTARTSQVSKSQEVKNPVEKEQDSAVRVKLDIAKSSKGNDSKDRPVWLDTRTQEELRIDESIYPSPDPATQHFVIEKYRELYQQIKDEGLFDCHYTHYLYEVLRYASLGVASWIALRAGYYCISAFCLGFMWHLLVFSAHDAGHMGITHNFQVDSAIGIIIADWIGGLSLGWWKRSHNVHHIVTNSTVHDPDIQHIPFFAVSHKFFDSLRSTYYERVMNFDRLAQFLISKQNYLYYPILCFGRFNLYRLSWEYLLCGQAPKRGVAAWHRWFEIAGQIFFWFWFGYGVLYMSIPDWKNRLLFILISHVVTSPLHVQITISHFGMSTTDFGTHESFAQRMLRTTMDIDCPTWLDFYHGGLQYQAVHHMFPRLPRHNLRRASTLVQQWCKEVNIPYVMFTFTSGNKHVISHMADVAKMAKLLDACRKSVANDMLNGH</sequence>
<evidence type="ECO:0000256" key="8">
    <source>
        <dbReference type="ARBA" id="ARBA00022692"/>
    </source>
</evidence>
<evidence type="ECO:0000256" key="16">
    <source>
        <dbReference type="SAM" id="Phobius"/>
    </source>
</evidence>
<dbReference type="GO" id="GO:0016717">
    <property type="term" value="F:oxidoreductase activity, acting on paired donors, with oxidation of a pair of donors resulting in the reduction of molecular oxygen to two molecules of water"/>
    <property type="evidence" value="ECO:0007669"/>
    <property type="project" value="TreeGrafter"/>
</dbReference>
<dbReference type="CDD" id="cd03506">
    <property type="entry name" value="Delta6-FADS-like"/>
    <property type="match status" value="1"/>
</dbReference>
<keyword evidence="13" id="KW-0408">Iron</keyword>
<dbReference type="InterPro" id="IPR012171">
    <property type="entry name" value="Fatty_acid_desaturase"/>
</dbReference>
<dbReference type="PIRSF" id="PIRSF015921">
    <property type="entry name" value="FA_sphinglp_des"/>
    <property type="match status" value="1"/>
</dbReference>
<evidence type="ECO:0000256" key="15">
    <source>
        <dbReference type="ARBA" id="ARBA00023136"/>
    </source>
</evidence>
<keyword evidence="8 16" id="KW-0812">Transmembrane</keyword>
<dbReference type="InterPro" id="IPR005804">
    <property type="entry name" value="FA_desaturase_dom"/>
</dbReference>
<dbReference type="OrthoDB" id="260091at2759"/>
<dbReference type="VEuPathDB" id="FungiDB:AAP_00761"/>
<evidence type="ECO:0000256" key="9">
    <source>
        <dbReference type="ARBA" id="ARBA00022723"/>
    </source>
</evidence>
<keyword evidence="14" id="KW-0443">Lipid metabolism</keyword>
<dbReference type="Gene3D" id="3.10.120.10">
    <property type="entry name" value="Cytochrome b5-like heme/steroid binding domain"/>
    <property type="match status" value="1"/>
</dbReference>
<dbReference type="GO" id="GO:0016020">
    <property type="term" value="C:membrane"/>
    <property type="evidence" value="ECO:0007669"/>
    <property type="project" value="UniProtKB-SubCell"/>
</dbReference>
<comment type="pathway">
    <text evidence="2">Lipid metabolism; sphingolipid metabolism.</text>
</comment>
<evidence type="ECO:0000256" key="2">
    <source>
        <dbReference type="ARBA" id="ARBA00004760"/>
    </source>
</evidence>
<dbReference type="EMBL" id="AZGZ01000002">
    <property type="protein sequence ID" value="KZZ97118.1"/>
    <property type="molecule type" value="Genomic_DNA"/>
</dbReference>
<dbReference type="InterPro" id="IPR036400">
    <property type="entry name" value="Cyt_B5-like_heme/steroid_sf"/>
</dbReference>
<feature type="transmembrane region" description="Helical" evidence="16">
    <location>
        <begin position="267"/>
        <end position="285"/>
    </location>
</feature>
<accession>A0A168CX96</accession>
<evidence type="ECO:0000256" key="1">
    <source>
        <dbReference type="ARBA" id="ARBA00004141"/>
    </source>
</evidence>
<evidence type="ECO:0000256" key="4">
    <source>
        <dbReference type="ARBA" id="ARBA00009295"/>
    </source>
</evidence>
<dbReference type="GO" id="GO:0046872">
    <property type="term" value="F:metal ion binding"/>
    <property type="evidence" value="ECO:0007669"/>
    <property type="project" value="UniProtKB-KW"/>
</dbReference>
<keyword evidence="10" id="KW-0746">Sphingolipid metabolism</keyword>
<gene>
    <name evidence="18" type="ORF">AAP_00761</name>
</gene>
<feature type="domain" description="Cytochrome b5 heme-binding" evidence="17">
    <location>
        <begin position="22"/>
        <end position="97"/>
    </location>
</feature>
<dbReference type="InterPro" id="IPR018506">
    <property type="entry name" value="Cyt_B5_heme-BS"/>
</dbReference>
<evidence type="ECO:0000256" key="14">
    <source>
        <dbReference type="ARBA" id="ARBA00023098"/>
    </source>
</evidence>
<dbReference type="InterPro" id="IPR001199">
    <property type="entry name" value="Cyt_B5-like_heme/steroid-bd"/>
</dbReference>
<organism evidence="18 19">
    <name type="scientific">Ascosphaera apis ARSEF 7405</name>
    <dbReference type="NCBI Taxonomy" id="392613"/>
    <lineage>
        <taxon>Eukaryota</taxon>
        <taxon>Fungi</taxon>
        <taxon>Dikarya</taxon>
        <taxon>Ascomycota</taxon>
        <taxon>Pezizomycotina</taxon>
        <taxon>Eurotiomycetes</taxon>
        <taxon>Eurotiomycetidae</taxon>
        <taxon>Onygenales</taxon>
        <taxon>Ascosphaeraceae</taxon>
        <taxon>Ascosphaera</taxon>
    </lineage>
</organism>
<evidence type="ECO:0000256" key="6">
    <source>
        <dbReference type="ARBA" id="ARBA00016939"/>
    </source>
</evidence>
<comment type="similarity">
    <text evidence="4">Belongs to the fatty acid desaturase type 1 family.</text>
</comment>
<proteinExistence type="inferred from homology"/>
<dbReference type="GO" id="GO:0006665">
    <property type="term" value="P:sphingolipid metabolic process"/>
    <property type="evidence" value="ECO:0007669"/>
    <property type="project" value="UniProtKB-UniPathway"/>
</dbReference>
<keyword evidence="7" id="KW-0349">Heme</keyword>
<dbReference type="AlphaFoldDB" id="A0A168CX96"/>
<dbReference type="PANTHER" id="PTHR19353:SF30">
    <property type="entry name" value="DELTA 8-(E)-SPHINGOLIPID DESATURASE"/>
    <property type="match status" value="1"/>
</dbReference>
<evidence type="ECO:0000259" key="17">
    <source>
        <dbReference type="PROSITE" id="PS50255"/>
    </source>
</evidence>
<keyword evidence="19" id="KW-1185">Reference proteome</keyword>
<dbReference type="Proteomes" id="UP000242877">
    <property type="component" value="Unassembled WGS sequence"/>
</dbReference>
<comment type="caution">
    <text evidence="18">The sequence shown here is derived from an EMBL/GenBank/DDBJ whole genome shotgun (WGS) entry which is preliminary data.</text>
</comment>